<dbReference type="SUPFAM" id="SSF52402">
    <property type="entry name" value="Adenine nucleotide alpha hydrolases-like"/>
    <property type="match status" value="1"/>
</dbReference>
<protein>
    <recommendedName>
        <fullName evidence="5">Universal stress protein</fullName>
    </recommendedName>
</protein>
<dbReference type="Gene3D" id="3.40.50.620">
    <property type="entry name" value="HUPs"/>
    <property type="match status" value="1"/>
</dbReference>
<keyword evidence="4 5" id="KW-0963">Cytoplasm</keyword>
<proteinExistence type="inferred from homology"/>
<dbReference type="InterPro" id="IPR006015">
    <property type="entry name" value="Universal_stress_UspA"/>
</dbReference>
<comment type="subcellular location">
    <subcellularLocation>
        <location evidence="1 5">Cytoplasm</location>
    </subcellularLocation>
</comment>
<evidence type="ECO:0000256" key="5">
    <source>
        <dbReference type="PIRNR" id="PIRNR006276"/>
    </source>
</evidence>
<dbReference type="Pfam" id="PF00582">
    <property type="entry name" value="Usp"/>
    <property type="match status" value="1"/>
</dbReference>
<reference evidence="7 8" key="2">
    <citation type="submission" date="2019-01" db="EMBL/GenBank/DDBJ databases">
        <title>Motilimonas pumilus sp. nov., isolated from the gut of sea cucumber (Apostichopus japonicus).</title>
        <authorList>
            <person name="Wang F.-Q."/>
            <person name="Ren L.-H."/>
            <person name="Lin Y.-W."/>
            <person name="Sun G.-H."/>
            <person name="Du Z.-J."/>
            <person name="Zhao J.-X."/>
            <person name="Liu X.-J."/>
            <person name="Liu L.-J."/>
        </authorList>
    </citation>
    <scope>NUCLEOTIDE SEQUENCE [LARGE SCALE GENOMIC DNA]</scope>
    <source>
        <strain evidence="7 8">PLHSC7-2</strain>
    </source>
</reference>
<dbReference type="EMBL" id="QZCH01000015">
    <property type="protein sequence ID" value="RJG42682.1"/>
    <property type="molecule type" value="Genomic_DNA"/>
</dbReference>
<dbReference type="OrthoDB" id="9792500at2"/>
<evidence type="ECO:0000313" key="8">
    <source>
        <dbReference type="Proteomes" id="UP000283255"/>
    </source>
</evidence>
<dbReference type="PIRSF" id="PIRSF006276">
    <property type="entry name" value="UspA"/>
    <property type="match status" value="1"/>
</dbReference>
<dbReference type="PANTHER" id="PTHR46268:SF23">
    <property type="entry name" value="UNIVERSAL STRESS PROTEIN A-RELATED"/>
    <property type="match status" value="1"/>
</dbReference>
<dbReference type="InterPro" id="IPR006016">
    <property type="entry name" value="UspA"/>
</dbReference>
<evidence type="ECO:0000256" key="1">
    <source>
        <dbReference type="ARBA" id="ARBA00004496"/>
    </source>
</evidence>
<gene>
    <name evidence="7" type="ORF">D1Z90_12510</name>
</gene>
<comment type="similarity">
    <text evidence="2 5">Belongs to the universal stress protein A family.</text>
</comment>
<dbReference type="Proteomes" id="UP000283255">
    <property type="component" value="Unassembled WGS sequence"/>
</dbReference>
<feature type="domain" description="UspA" evidence="6">
    <location>
        <begin position="4"/>
        <end position="139"/>
    </location>
</feature>
<dbReference type="AlphaFoldDB" id="A0A418YDR1"/>
<name>A0A418YDR1_9GAMM</name>
<evidence type="ECO:0000259" key="6">
    <source>
        <dbReference type="Pfam" id="PF00582"/>
    </source>
</evidence>
<evidence type="ECO:0000313" key="7">
    <source>
        <dbReference type="EMBL" id="RJG42682.1"/>
    </source>
</evidence>
<evidence type="ECO:0000256" key="4">
    <source>
        <dbReference type="ARBA" id="ARBA00022490"/>
    </source>
</evidence>
<sequence length="141" mass="15878">MSGYKHIVVAIQLNEDARYLVEKAVLRAEIDKARLTIIHIDQLINHNYTGMVGIDTSKVEQEIAKEDEVLLERIVANIDYPMEEHKVVCGDMPGALIEAAQEVEADLIIAGHHHDFWSMLSSHAKQLVNRSQCDLLIVPLN</sequence>
<dbReference type="RefSeq" id="WP_119911108.1">
    <property type="nucleotide sequence ID" value="NZ_QZCH01000015.1"/>
</dbReference>
<organism evidence="7 8">
    <name type="scientific">Motilimonas pumila</name>
    <dbReference type="NCBI Taxonomy" id="2303987"/>
    <lineage>
        <taxon>Bacteria</taxon>
        <taxon>Pseudomonadati</taxon>
        <taxon>Pseudomonadota</taxon>
        <taxon>Gammaproteobacteria</taxon>
        <taxon>Alteromonadales</taxon>
        <taxon>Alteromonadales genera incertae sedis</taxon>
        <taxon>Motilimonas</taxon>
    </lineage>
</organism>
<reference evidence="7 8" key="1">
    <citation type="submission" date="2018-09" db="EMBL/GenBank/DDBJ databases">
        <authorList>
            <person name="Wang F."/>
        </authorList>
    </citation>
    <scope>NUCLEOTIDE SEQUENCE [LARGE SCALE GENOMIC DNA]</scope>
    <source>
        <strain evidence="7 8">PLHSC7-2</strain>
    </source>
</reference>
<dbReference type="InterPro" id="IPR014729">
    <property type="entry name" value="Rossmann-like_a/b/a_fold"/>
</dbReference>
<comment type="subunit">
    <text evidence="3">Homodimer.</text>
</comment>
<dbReference type="PANTHER" id="PTHR46268">
    <property type="entry name" value="STRESS RESPONSE PROTEIN NHAX"/>
    <property type="match status" value="1"/>
</dbReference>
<comment type="caution">
    <text evidence="7">The sequence shown here is derived from an EMBL/GenBank/DDBJ whole genome shotgun (WGS) entry which is preliminary data.</text>
</comment>
<keyword evidence="8" id="KW-1185">Reference proteome</keyword>
<evidence type="ECO:0000256" key="3">
    <source>
        <dbReference type="ARBA" id="ARBA00011738"/>
    </source>
</evidence>
<dbReference type="GO" id="GO:0005737">
    <property type="term" value="C:cytoplasm"/>
    <property type="evidence" value="ECO:0007669"/>
    <property type="project" value="UniProtKB-SubCell"/>
</dbReference>
<evidence type="ECO:0000256" key="2">
    <source>
        <dbReference type="ARBA" id="ARBA00008791"/>
    </source>
</evidence>
<accession>A0A418YDR1</accession>